<evidence type="ECO:0000256" key="5">
    <source>
        <dbReference type="ARBA" id="ARBA00022692"/>
    </source>
</evidence>
<keyword evidence="6 8" id="KW-1133">Transmembrane helix</keyword>
<evidence type="ECO:0000313" key="10">
    <source>
        <dbReference type="EMBL" id="SFZ78338.1"/>
    </source>
</evidence>
<comment type="subcellular location">
    <subcellularLocation>
        <location evidence="1 8">Cell membrane</location>
        <topology evidence="1 8">Multi-pass membrane protein</topology>
    </subcellularLocation>
</comment>
<feature type="transmembrane region" description="Helical" evidence="8">
    <location>
        <begin position="162"/>
        <end position="186"/>
    </location>
</feature>
<proteinExistence type="inferred from homology"/>
<keyword evidence="3 8" id="KW-0813">Transport</keyword>
<organism evidence="10 11">
    <name type="scientific">Chitinimonas taiwanensis DSM 18899</name>
    <dbReference type="NCBI Taxonomy" id="1121279"/>
    <lineage>
        <taxon>Bacteria</taxon>
        <taxon>Pseudomonadati</taxon>
        <taxon>Pseudomonadota</taxon>
        <taxon>Betaproteobacteria</taxon>
        <taxon>Neisseriales</taxon>
        <taxon>Chitinibacteraceae</taxon>
        <taxon>Chitinimonas</taxon>
    </lineage>
</organism>
<dbReference type="Gene3D" id="1.10.3720.10">
    <property type="entry name" value="MetI-like"/>
    <property type="match status" value="1"/>
</dbReference>
<dbReference type="PANTHER" id="PTHR42929">
    <property type="entry name" value="INNER MEMBRANE ABC TRANSPORTER PERMEASE PROTEIN YDCU-RELATED-RELATED"/>
    <property type="match status" value="1"/>
</dbReference>
<feature type="transmembrane region" description="Helical" evidence="8">
    <location>
        <begin position="96"/>
        <end position="121"/>
    </location>
</feature>
<keyword evidence="11" id="KW-1185">Reference proteome</keyword>
<dbReference type="STRING" id="1121279.SAMN02745887_02925"/>
<protein>
    <submittedName>
        <fullName evidence="10">Putative spermidine/putrescine transport system permease protein</fullName>
    </submittedName>
</protein>
<dbReference type="GO" id="GO:0005886">
    <property type="term" value="C:plasma membrane"/>
    <property type="evidence" value="ECO:0007669"/>
    <property type="project" value="UniProtKB-SubCell"/>
</dbReference>
<dbReference type="Proteomes" id="UP000186513">
    <property type="component" value="Unassembled WGS sequence"/>
</dbReference>
<evidence type="ECO:0000259" key="9">
    <source>
        <dbReference type="PROSITE" id="PS50928"/>
    </source>
</evidence>
<dbReference type="InterPro" id="IPR035906">
    <property type="entry name" value="MetI-like_sf"/>
</dbReference>
<dbReference type="InterPro" id="IPR000515">
    <property type="entry name" value="MetI-like"/>
</dbReference>
<name>A0A1K2HQ02_9NEIS</name>
<keyword evidence="4" id="KW-1003">Cell membrane</keyword>
<feature type="transmembrane region" description="Helical" evidence="8">
    <location>
        <begin position="133"/>
        <end position="156"/>
    </location>
</feature>
<dbReference type="CDD" id="cd06261">
    <property type="entry name" value="TM_PBP2"/>
    <property type="match status" value="1"/>
</dbReference>
<dbReference type="Pfam" id="PF00528">
    <property type="entry name" value="BPD_transp_1"/>
    <property type="match status" value="1"/>
</dbReference>
<dbReference type="GO" id="GO:0055085">
    <property type="term" value="P:transmembrane transport"/>
    <property type="evidence" value="ECO:0007669"/>
    <property type="project" value="InterPro"/>
</dbReference>
<feature type="transmembrane region" description="Helical" evidence="8">
    <location>
        <begin position="198"/>
        <end position="217"/>
    </location>
</feature>
<accession>A0A1K2HQ02</accession>
<evidence type="ECO:0000256" key="7">
    <source>
        <dbReference type="ARBA" id="ARBA00023136"/>
    </source>
</evidence>
<comment type="similarity">
    <text evidence="2">Belongs to the binding-protein-dependent transport system permease family. CysTW subfamily.</text>
</comment>
<dbReference type="PROSITE" id="PS50928">
    <property type="entry name" value="ABC_TM1"/>
    <property type="match status" value="1"/>
</dbReference>
<evidence type="ECO:0000313" key="11">
    <source>
        <dbReference type="Proteomes" id="UP000186513"/>
    </source>
</evidence>
<dbReference type="OrthoDB" id="9808619at2"/>
<reference evidence="10 11" key="1">
    <citation type="submission" date="2016-11" db="EMBL/GenBank/DDBJ databases">
        <authorList>
            <person name="Jaros S."/>
            <person name="Januszkiewicz K."/>
            <person name="Wedrychowicz H."/>
        </authorList>
    </citation>
    <scope>NUCLEOTIDE SEQUENCE [LARGE SCALE GENOMIC DNA]</scope>
    <source>
        <strain evidence="10 11">DSM 18899</strain>
    </source>
</reference>
<dbReference type="AlphaFoldDB" id="A0A1K2HQ02"/>
<evidence type="ECO:0000256" key="2">
    <source>
        <dbReference type="ARBA" id="ARBA00007069"/>
    </source>
</evidence>
<dbReference type="PANTHER" id="PTHR42929:SF1">
    <property type="entry name" value="INNER MEMBRANE ABC TRANSPORTER PERMEASE PROTEIN YDCU-RELATED"/>
    <property type="match status" value="1"/>
</dbReference>
<evidence type="ECO:0000256" key="8">
    <source>
        <dbReference type="RuleBase" id="RU363032"/>
    </source>
</evidence>
<feature type="transmembrane region" description="Helical" evidence="8">
    <location>
        <begin position="33"/>
        <end position="61"/>
    </location>
</feature>
<evidence type="ECO:0000256" key="1">
    <source>
        <dbReference type="ARBA" id="ARBA00004651"/>
    </source>
</evidence>
<feature type="transmembrane region" description="Helical" evidence="8">
    <location>
        <begin position="293"/>
        <end position="313"/>
    </location>
</feature>
<feature type="transmembrane region" description="Helical" evidence="8">
    <location>
        <begin position="237"/>
        <end position="259"/>
    </location>
</feature>
<keyword evidence="5 8" id="KW-0812">Transmembrane</keyword>
<evidence type="ECO:0000256" key="4">
    <source>
        <dbReference type="ARBA" id="ARBA00022475"/>
    </source>
</evidence>
<sequence>MASASLTLTPPTHLARWRVQLSTLLYRRSTLTLFLLLAPPLLWFGVIYLGSLLALLAQAFYTFDDFTMAVSPELTLDNFRAIADPSNPLFGANIDIVLRTLGMASAVTLASALLAFPIAYYMARYVHGRWKGVWYIAVMLPMWASYIVKAYSWTVILAKGGIVYWLIGALGLNGVLEAILALPVIGGSSLSTSNLGRFLVFTYIWLPFMILPTQAALERVPPSLLQASSDLGATPAQTFRTVLLPLAFPGVVAGSIFTFSLTLGDYIIPTLVGPSGYFIGNMVYTMQGSIGNIPMAAAFTVVPIVIITVYLALAKRLGAFDAL</sequence>
<dbReference type="RefSeq" id="WP_139256177.1">
    <property type="nucleotide sequence ID" value="NZ_FPKR01000012.1"/>
</dbReference>
<feature type="domain" description="ABC transmembrane type-1" evidence="9">
    <location>
        <begin position="97"/>
        <end position="314"/>
    </location>
</feature>
<evidence type="ECO:0000256" key="3">
    <source>
        <dbReference type="ARBA" id="ARBA00022448"/>
    </source>
</evidence>
<keyword evidence="7 8" id="KW-0472">Membrane</keyword>
<feature type="transmembrane region" description="Helical" evidence="8">
    <location>
        <begin position="266"/>
        <end position="287"/>
    </location>
</feature>
<gene>
    <name evidence="10" type="ORF">SAMN02745887_02925</name>
</gene>
<dbReference type="SUPFAM" id="SSF161098">
    <property type="entry name" value="MetI-like"/>
    <property type="match status" value="1"/>
</dbReference>
<dbReference type="EMBL" id="FPKR01000012">
    <property type="protein sequence ID" value="SFZ78338.1"/>
    <property type="molecule type" value="Genomic_DNA"/>
</dbReference>
<evidence type="ECO:0000256" key="6">
    <source>
        <dbReference type="ARBA" id="ARBA00022989"/>
    </source>
</evidence>